<dbReference type="AlphaFoldDB" id="A0A1Q9AU00"/>
<evidence type="ECO:0000313" key="2">
    <source>
        <dbReference type="EMBL" id="OLP58905.1"/>
    </source>
</evidence>
<dbReference type="Pfam" id="PF11158">
    <property type="entry name" value="DUF2938"/>
    <property type="match status" value="1"/>
</dbReference>
<feature type="transmembrane region" description="Helical" evidence="1">
    <location>
        <begin position="9"/>
        <end position="29"/>
    </location>
</feature>
<reference evidence="2 3" key="1">
    <citation type="submission" date="2016-09" db="EMBL/GenBank/DDBJ databases">
        <title>Rhizobium sp. nov., a novel species isolated from the rice rhizosphere.</title>
        <authorList>
            <person name="Zhao J."/>
            <person name="Zhang X."/>
        </authorList>
    </citation>
    <scope>NUCLEOTIDE SEQUENCE [LARGE SCALE GENOMIC DNA]</scope>
    <source>
        <strain evidence="2 3">1.7048</strain>
    </source>
</reference>
<feature type="transmembrane region" description="Helical" evidence="1">
    <location>
        <begin position="145"/>
        <end position="165"/>
    </location>
</feature>
<dbReference type="EMBL" id="MKIP01000054">
    <property type="protein sequence ID" value="OLP58905.1"/>
    <property type="molecule type" value="Genomic_DNA"/>
</dbReference>
<accession>A0A1Q9AU00</accession>
<evidence type="ECO:0008006" key="4">
    <source>
        <dbReference type="Google" id="ProtNLM"/>
    </source>
</evidence>
<dbReference type="Proteomes" id="UP000186364">
    <property type="component" value="Unassembled WGS sequence"/>
</dbReference>
<feature type="transmembrane region" description="Helical" evidence="1">
    <location>
        <begin position="103"/>
        <end position="125"/>
    </location>
</feature>
<organism evidence="2 3">
    <name type="scientific">Xaviernesmea oryzae</name>
    <dbReference type="NCBI Taxonomy" id="464029"/>
    <lineage>
        <taxon>Bacteria</taxon>
        <taxon>Pseudomonadati</taxon>
        <taxon>Pseudomonadota</taxon>
        <taxon>Alphaproteobacteria</taxon>
        <taxon>Hyphomicrobiales</taxon>
        <taxon>Rhizobiaceae</taxon>
        <taxon>Rhizobium/Agrobacterium group</taxon>
        <taxon>Xaviernesmea</taxon>
    </lineage>
</organism>
<name>A0A1Q9AU00_9HYPH</name>
<protein>
    <recommendedName>
        <fullName evidence="4">DUF2938 domain-containing protein</fullName>
    </recommendedName>
</protein>
<proteinExistence type="predicted"/>
<dbReference type="InterPro" id="IPR021329">
    <property type="entry name" value="DUF2938"/>
</dbReference>
<dbReference type="RefSeq" id="WP_075628738.1">
    <property type="nucleotide sequence ID" value="NZ_FOAM01000017.1"/>
</dbReference>
<keyword evidence="1" id="KW-1133">Transmembrane helix</keyword>
<keyword evidence="3" id="KW-1185">Reference proteome</keyword>
<evidence type="ECO:0000313" key="3">
    <source>
        <dbReference type="Proteomes" id="UP000186364"/>
    </source>
</evidence>
<comment type="caution">
    <text evidence="2">The sequence shown here is derived from an EMBL/GenBank/DDBJ whole genome shotgun (WGS) entry which is preliminary data.</text>
</comment>
<feature type="transmembrane region" description="Helical" evidence="1">
    <location>
        <begin position="72"/>
        <end position="91"/>
    </location>
</feature>
<gene>
    <name evidence="2" type="ORF">BJF93_23035</name>
</gene>
<keyword evidence="1" id="KW-0472">Membrane</keyword>
<evidence type="ECO:0000256" key="1">
    <source>
        <dbReference type="SAM" id="Phobius"/>
    </source>
</evidence>
<sequence>MAGSVSREIIAAVVVGAGATVVMDLWAAFQRHVFSIPSLNYAMVGRWLGHLPRGHFVHDSIGKAEPIKYEAAIGWIFHYIVGIAFALLLVFVWGEEWLTQPSFLPAAIIGIGSVVAPFFIMQPGLGAGILASRTPNPWLSRFRSIVAHTSFAIGLYLAGLLVSLMY</sequence>
<keyword evidence="1" id="KW-0812">Transmembrane</keyword>
<dbReference type="OrthoDB" id="9812539at2"/>